<dbReference type="Ensembl" id="ENSCINT00000001146.3">
    <property type="protein sequence ID" value="ENSCINP00000001146.3"/>
    <property type="gene ID" value="ENSCING00000000625.3"/>
</dbReference>
<dbReference type="PRINTS" id="PR00262">
    <property type="entry name" value="IL1HBGF"/>
</dbReference>
<dbReference type="Gene3D" id="2.80.10.50">
    <property type="match status" value="1"/>
</dbReference>
<evidence type="ECO:0000313" key="6">
    <source>
        <dbReference type="Proteomes" id="UP000008144"/>
    </source>
</evidence>
<reference evidence="6" key="1">
    <citation type="journal article" date="2002" name="Science">
        <title>The draft genome of Ciona intestinalis: insights into chordate and vertebrate origins.</title>
        <authorList>
            <person name="Dehal P."/>
            <person name="Satou Y."/>
            <person name="Campbell R.K."/>
            <person name="Chapman J."/>
            <person name="Degnan B."/>
            <person name="De Tomaso A."/>
            <person name="Davidson B."/>
            <person name="Di Gregorio A."/>
            <person name="Gelpke M."/>
            <person name="Goodstein D.M."/>
            <person name="Harafuji N."/>
            <person name="Hastings K.E."/>
            <person name="Ho I."/>
            <person name="Hotta K."/>
            <person name="Huang W."/>
            <person name="Kawashima T."/>
            <person name="Lemaire P."/>
            <person name="Martinez D."/>
            <person name="Meinertzhagen I.A."/>
            <person name="Necula S."/>
            <person name="Nonaka M."/>
            <person name="Putnam N."/>
            <person name="Rash S."/>
            <person name="Saiga H."/>
            <person name="Satake M."/>
            <person name="Terry A."/>
            <person name="Yamada L."/>
            <person name="Wang H.G."/>
            <person name="Awazu S."/>
            <person name="Azumi K."/>
            <person name="Boore J."/>
            <person name="Branno M."/>
            <person name="Chin-Bow S."/>
            <person name="DeSantis R."/>
            <person name="Doyle S."/>
            <person name="Francino P."/>
            <person name="Keys D.N."/>
            <person name="Haga S."/>
            <person name="Hayashi H."/>
            <person name="Hino K."/>
            <person name="Imai K.S."/>
            <person name="Inaba K."/>
            <person name="Kano S."/>
            <person name="Kobayashi K."/>
            <person name="Kobayashi M."/>
            <person name="Lee B.I."/>
            <person name="Makabe K.W."/>
            <person name="Manohar C."/>
            <person name="Matassi G."/>
            <person name="Medina M."/>
            <person name="Mochizuki Y."/>
            <person name="Mount S."/>
            <person name="Morishita T."/>
            <person name="Miura S."/>
            <person name="Nakayama A."/>
            <person name="Nishizaka S."/>
            <person name="Nomoto H."/>
            <person name="Ohta F."/>
            <person name="Oishi K."/>
            <person name="Rigoutsos I."/>
            <person name="Sano M."/>
            <person name="Sasaki A."/>
            <person name="Sasakura Y."/>
            <person name="Shoguchi E."/>
            <person name="Shin-i T."/>
            <person name="Spagnuolo A."/>
            <person name="Stainier D."/>
            <person name="Suzuki M.M."/>
            <person name="Tassy O."/>
            <person name="Takatori N."/>
            <person name="Tokuoka M."/>
            <person name="Yagi K."/>
            <person name="Yoshizaki F."/>
            <person name="Wada S."/>
            <person name="Zhang C."/>
            <person name="Hyatt P.D."/>
            <person name="Larimer F."/>
            <person name="Detter C."/>
            <person name="Doggett N."/>
            <person name="Glavina T."/>
            <person name="Hawkins T."/>
            <person name="Richardson P."/>
            <person name="Lucas S."/>
            <person name="Kohara Y."/>
            <person name="Levine M."/>
            <person name="Satoh N."/>
            <person name="Rokhsar D.S."/>
        </authorList>
    </citation>
    <scope>NUCLEOTIDE SEQUENCE [LARGE SCALE GENOMIC DNA]</scope>
</reference>
<dbReference type="GO" id="GO:0008083">
    <property type="term" value="F:growth factor activity"/>
    <property type="evidence" value="ECO:0000318"/>
    <property type="project" value="GO_Central"/>
</dbReference>
<dbReference type="GO" id="GO:0005615">
    <property type="term" value="C:extracellular space"/>
    <property type="evidence" value="ECO:0000318"/>
    <property type="project" value="GO_Central"/>
</dbReference>
<dbReference type="InterPro" id="IPR056378">
    <property type="entry name" value="Let-756-like_FGF"/>
</dbReference>
<evidence type="ECO:0000313" key="5">
    <source>
        <dbReference type="Ensembl" id="ENSCINP00000001146.3"/>
    </source>
</evidence>
<dbReference type="SUPFAM" id="SSF50353">
    <property type="entry name" value="Cytokine"/>
    <property type="match status" value="1"/>
</dbReference>
<keyword evidence="6" id="KW-1185">Reference proteome</keyword>
<evidence type="ECO:0000256" key="3">
    <source>
        <dbReference type="SAM" id="MobiDB-lite"/>
    </source>
</evidence>
<evidence type="ECO:0000256" key="4">
    <source>
        <dbReference type="SAM" id="Phobius"/>
    </source>
</evidence>
<dbReference type="GO" id="GO:0008543">
    <property type="term" value="P:fibroblast growth factor receptor signaling pathway"/>
    <property type="evidence" value="ECO:0000318"/>
    <property type="project" value="GO_Central"/>
</dbReference>
<dbReference type="PRINTS" id="PR00263">
    <property type="entry name" value="HBGFFGF"/>
</dbReference>
<sequence>MPLRSVLIKVVIIAIVICVLIHCSDARRRRQRRTGSHRGFESRRRSDRSRSVKVHEDPHKETIRAIQVTGSIFSRLLHPHNNHQPNIKLVRRERLYCRVGIGYQLEVRKDGKVTARHQSTKNGIFEVFSMKHGVVGIRSERHRRYVCMNKRGRVFTRRSFRHDCEFREELEANGYVTFASQLYSDHQRRLGYFLAVSKRGKPRRGKRVTWKMQSAHWLARTVTDKKSNT</sequence>
<dbReference type="AlphaFoldDB" id="F6RRN2"/>
<evidence type="ECO:0000256" key="1">
    <source>
        <dbReference type="ARBA" id="ARBA00007936"/>
    </source>
</evidence>
<dbReference type="InterPro" id="IPR002209">
    <property type="entry name" value="Fibroblast_GF_fam"/>
</dbReference>
<keyword evidence="4" id="KW-0812">Transmembrane</keyword>
<dbReference type="PANTHER" id="PTHR11486">
    <property type="entry name" value="FIBROBLAST GROWTH FACTOR"/>
    <property type="match status" value="1"/>
</dbReference>
<gene>
    <name evidence="5" type="primary">fgf4/5/6</name>
</gene>
<organism evidence="5 6">
    <name type="scientific">Ciona intestinalis</name>
    <name type="common">Transparent sea squirt</name>
    <name type="synonym">Ascidia intestinalis</name>
    <dbReference type="NCBI Taxonomy" id="7719"/>
    <lineage>
        <taxon>Eukaryota</taxon>
        <taxon>Metazoa</taxon>
        <taxon>Chordata</taxon>
        <taxon>Tunicata</taxon>
        <taxon>Ascidiacea</taxon>
        <taxon>Phlebobranchia</taxon>
        <taxon>Cionidae</taxon>
        <taxon>Ciona</taxon>
    </lineage>
</organism>
<evidence type="ECO:0000256" key="2">
    <source>
        <dbReference type="RuleBase" id="RU049442"/>
    </source>
</evidence>
<dbReference type="STRING" id="7719.ENSCINP00000001146"/>
<protein>
    <recommendedName>
        <fullName evidence="2">Fibroblast growth factor</fullName>
        <shortName evidence="2">FGF</shortName>
    </recommendedName>
</protein>
<dbReference type="GeneTree" id="ENSGT00940000165881"/>
<keyword evidence="4" id="KW-0472">Membrane</keyword>
<dbReference type="GO" id="GO:0008284">
    <property type="term" value="P:positive regulation of cell population proliferation"/>
    <property type="evidence" value="ECO:0000318"/>
    <property type="project" value="GO_Central"/>
</dbReference>
<dbReference type="HOGENOM" id="CLU_1209443_0_0_1"/>
<dbReference type="GO" id="GO:0043410">
    <property type="term" value="P:positive regulation of MAPK cascade"/>
    <property type="evidence" value="ECO:0000318"/>
    <property type="project" value="GO_Central"/>
</dbReference>
<keyword evidence="4" id="KW-1133">Transmembrane helix</keyword>
<feature type="transmembrane region" description="Helical" evidence="4">
    <location>
        <begin position="6"/>
        <end position="23"/>
    </location>
</feature>
<dbReference type="Proteomes" id="UP000008144">
    <property type="component" value="Unassembled WGS sequence"/>
</dbReference>
<comment type="similarity">
    <text evidence="1 2">Belongs to the heparin-binding growth factors family.</text>
</comment>
<reference evidence="5" key="2">
    <citation type="submission" date="2025-08" db="UniProtKB">
        <authorList>
            <consortium name="Ensembl"/>
        </authorList>
    </citation>
    <scope>IDENTIFICATION</scope>
</reference>
<proteinExistence type="inferred from homology"/>
<feature type="region of interest" description="Disordered" evidence="3">
    <location>
        <begin position="30"/>
        <end position="59"/>
    </location>
</feature>
<feature type="compositionally biased region" description="Basic and acidic residues" evidence="3">
    <location>
        <begin position="38"/>
        <end position="59"/>
    </location>
</feature>
<dbReference type="CDD" id="cd00058">
    <property type="entry name" value="beta-trefoil_FGF"/>
    <property type="match status" value="1"/>
</dbReference>
<dbReference type="Pfam" id="PF00167">
    <property type="entry name" value="FGF"/>
    <property type="match status" value="1"/>
</dbReference>
<accession>F6RRN2</accession>
<dbReference type="GO" id="GO:0005737">
    <property type="term" value="C:cytoplasm"/>
    <property type="evidence" value="ECO:0000318"/>
    <property type="project" value="GO_Central"/>
</dbReference>
<dbReference type="GO" id="GO:0022008">
    <property type="term" value="P:neurogenesis"/>
    <property type="evidence" value="ECO:0000318"/>
    <property type="project" value="GO_Central"/>
</dbReference>
<dbReference type="GO" id="GO:0030334">
    <property type="term" value="P:regulation of cell migration"/>
    <property type="evidence" value="ECO:0000318"/>
    <property type="project" value="GO_Central"/>
</dbReference>
<dbReference type="InParanoid" id="F6RRN2"/>
<dbReference type="InterPro" id="IPR008996">
    <property type="entry name" value="IL1/FGF"/>
</dbReference>
<name>F6RRN2_CIOIN</name>
<dbReference type="GO" id="GO:0005104">
    <property type="term" value="F:fibroblast growth factor receptor binding"/>
    <property type="evidence" value="ECO:0000318"/>
    <property type="project" value="GO_Central"/>
</dbReference>
<dbReference type="SMART" id="SM00442">
    <property type="entry name" value="FGF"/>
    <property type="match status" value="1"/>
</dbReference>
<reference evidence="5" key="3">
    <citation type="submission" date="2025-09" db="UniProtKB">
        <authorList>
            <consortium name="Ensembl"/>
        </authorList>
    </citation>
    <scope>IDENTIFICATION</scope>
</reference>